<protein>
    <submittedName>
        <fullName evidence="1">Uncharacterized protein</fullName>
    </submittedName>
</protein>
<dbReference type="OrthoDB" id="7269831at2"/>
<dbReference type="RefSeq" id="WP_109872272.1">
    <property type="nucleotide sequence ID" value="NZ_QGNA01000004.1"/>
</dbReference>
<dbReference type="AlphaFoldDB" id="A0A317FEA8"/>
<accession>A0A317FEA8</accession>
<comment type="caution">
    <text evidence="1">The sequence shown here is derived from an EMBL/GenBank/DDBJ whole genome shotgun (WGS) entry which is preliminary data.</text>
</comment>
<name>A0A317FEA8_9PROT</name>
<dbReference type="EMBL" id="QGNA01000004">
    <property type="protein sequence ID" value="PWS35906.1"/>
    <property type="molecule type" value="Genomic_DNA"/>
</dbReference>
<dbReference type="Proteomes" id="UP000245765">
    <property type="component" value="Unassembled WGS sequence"/>
</dbReference>
<keyword evidence="2" id="KW-1185">Reference proteome</keyword>
<evidence type="ECO:0000313" key="1">
    <source>
        <dbReference type="EMBL" id="PWS35906.1"/>
    </source>
</evidence>
<evidence type="ECO:0000313" key="2">
    <source>
        <dbReference type="Proteomes" id="UP000245765"/>
    </source>
</evidence>
<organism evidence="1 2">
    <name type="scientific">Falsiroseomonas bella</name>
    <dbReference type="NCBI Taxonomy" id="2184016"/>
    <lineage>
        <taxon>Bacteria</taxon>
        <taxon>Pseudomonadati</taxon>
        <taxon>Pseudomonadota</taxon>
        <taxon>Alphaproteobacteria</taxon>
        <taxon>Acetobacterales</taxon>
        <taxon>Roseomonadaceae</taxon>
        <taxon>Falsiroseomonas</taxon>
    </lineage>
</organism>
<proteinExistence type="predicted"/>
<sequence>MTLRLVASGDGDALALRDHLVPLIRTRGAIEIQRDAVRVVTWRPGDWGFEHWTPFNDLQPGEASSPGYRQALKRQHTEPDLPYGLDVWLSGTRVLSVLWADDGSFHVAAFSRGPWEDDALAL</sequence>
<gene>
    <name evidence="1" type="ORF">DFH01_20290</name>
</gene>
<reference evidence="2" key="1">
    <citation type="submission" date="2018-05" db="EMBL/GenBank/DDBJ databases">
        <authorList>
            <person name="Du Z."/>
            <person name="Wang X."/>
        </authorList>
    </citation>
    <scope>NUCLEOTIDE SEQUENCE [LARGE SCALE GENOMIC DNA]</scope>
    <source>
        <strain evidence="2">CQN31</strain>
    </source>
</reference>